<keyword evidence="3" id="KW-1185">Reference proteome</keyword>
<dbReference type="Gene3D" id="3.20.20.80">
    <property type="entry name" value="Glycosidases"/>
    <property type="match status" value="1"/>
</dbReference>
<dbReference type="SUPFAM" id="SSF51445">
    <property type="entry name" value="(Trans)glycosidases"/>
    <property type="match status" value="1"/>
</dbReference>
<dbReference type="Pfam" id="PF14871">
    <property type="entry name" value="GHL6"/>
    <property type="match status" value="1"/>
</dbReference>
<feature type="domain" description="Beta-galactosidase trimerisation" evidence="1">
    <location>
        <begin position="366"/>
        <end position="430"/>
    </location>
</feature>
<dbReference type="GeneID" id="78295751"/>
<gene>
    <name evidence="2" type="ORF">C8D82_11836</name>
</gene>
<dbReference type="InterPro" id="IPR017853">
    <property type="entry name" value="GH"/>
</dbReference>
<evidence type="ECO:0000313" key="3">
    <source>
        <dbReference type="Proteomes" id="UP000245959"/>
    </source>
</evidence>
<dbReference type="GO" id="GO:0004565">
    <property type="term" value="F:beta-galactosidase activity"/>
    <property type="evidence" value="ECO:0007669"/>
    <property type="project" value="InterPro"/>
</dbReference>
<dbReference type="Pfam" id="PF08532">
    <property type="entry name" value="Glyco_hydro_42M"/>
    <property type="match status" value="1"/>
</dbReference>
<protein>
    <submittedName>
        <fullName evidence="2">Beta-galactosidase-like protein</fullName>
    </submittedName>
</protein>
<accession>A0A2U1AUV1</accession>
<dbReference type="Proteomes" id="UP000245959">
    <property type="component" value="Unassembled WGS sequence"/>
</dbReference>
<dbReference type="InterPro" id="IPR029062">
    <property type="entry name" value="Class_I_gatase-like"/>
</dbReference>
<evidence type="ECO:0000313" key="2">
    <source>
        <dbReference type="EMBL" id="PVY40037.1"/>
    </source>
</evidence>
<dbReference type="GO" id="GO:0005975">
    <property type="term" value="P:carbohydrate metabolic process"/>
    <property type="evidence" value="ECO:0007669"/>
    <property type="project" value="InterPro"/>
</dbReference>
<dbReference type="CDD" id="cd03143">
    <property type="entry name" value="A4_beta-galactosidase_middle_domain"/>
    <property type="match status" value="1"/>
</dbReference>
<name>A0A2U1AUV1_9BACT</name>
<proteinExistence type="predicted"/>
<comment type="caution">
    <text evidence="2">The sequence shown here is derived from an EMBL/GenBank/DDBJ whole genome shotgun (WGS) entry which is preliminary data.</text>
</comment>
<dbReference type="RefSeq" id="WP_116884457.1">
    <property type="nucleotide sequence ID" value="NZ_CAJKCJ010000002.1"/>
</dbReference>
<organism evidence="2 3">
    <name type="scientific">Victivallis vadensis</name>
    <dbReference type="NCBI Taxonomy" id="172901"/>
    <lineage>
        <taxon>Bacteria</taxon>
        <taxon>Pseudomonadati</taxon>
        <taxon>Lentisphaerota</taxon>
        <taxon>Lentisphaeria</taxon>
        <taxon>Victivallales</taxon>
        <taxon>Victivallaceae</taxon>
        <taxon>Victivallis</taxon>
    </lineage>
</organism>
<dbReference type="AlphaFoldDB" id="A0A2U1AUV1"/>
<dbReference type="EMBL" id="QEKH01000018">
    <property type="protein sequence ID" value="PVY40037.1"/>
    <property type="molecule type" value="Genomic_DNA"/>
</dbReference>
<dbReference type="InterPro" id="IPR028212">
    <property type="entry name" value="GHL6"/>
</dbReference>
<sequence>MHHLRFRQVHLDFHTSPDIPGIGEAFDREKWQRQLRDAHVDSITCFSICHHGWSYHPTKVGEMHPHLKFDLLRAQFDACKQIDVNVPVYITAGFNQRVAMLHPEWHEISPEGRGPDPLHAGFIKLCFNTAYLDLLCAEIEETAALFPNCDGIFLDIINQGQCCCPACLEGMKERGLDARAEADRKLFAEEVLQRYYERTTAAARKLRPDMPVFHNSGHVTVGKTGILKYFSHLELESLPTGGWGYDHYPLSAAYSRKLGLDFLGMTGKFHTTWGEFGGIKHPNALRYECAAMIANGSKCSVGDQLHPDGALDESTYSSIAAAYREVEEKEAWCDNVTSRANLAVLSVAGFTHEKEEPADVGAARLLLEAHIPFDMIDADMEFNGYRYLLLPDEIRIDEKLERKLRAFRDQGGKLILSGASGLKQGEDVFALELPIEGGAENGLNPDYVKGAPGIAPDFAKTPFVMYLSSRRVKAKAGVSLGEVFDPYFNRDYRHFCSHQHTPNRPEPSGYDAGVMTDDVLYFAHPVFSIYRSYGAVAVQAFVLNALRRFMGDEVPVKLEGMPTTGRVTLMRQQSENRDVLHLLYANTVNRGGGGVPVPGETWPGRSIEVIEELTPIGPVRASVRAEAPVKSVKLVPAGTELPFEQKDGRVVFTVPEFTCHQMVELAY</sequence>
<reference evidence="2 3" key="1">
    <citation type="submission" date="2018-04" db="EMBL/GenBank/DDBJ databases">
        <title>Genomic Encyclopedia of Type Strains, Phase IV (KMG-IV): sequencing the most valuable type-strain genomes for metagenomic binning, comparative biology and taxonomic classification.</title>
        <authorList>
            <person name="Goeker M."/>
        </authorList>
    </citation>
    <scope>NUCLEOTIDE SEQUENCE [LARGE SCALE GENOMIC DNA]</scope>
    <source>
        <strain evidence="2 3">DSM 14823</strain>
    </source>
</reference>
<evidence type="ECO:0000259" key="1">
    <source>
        <dbReference type="Pfam" id="PF08532"/>
    </source>
</evidence>
<dbReference type="SUPFAM" id="SSF52317">
    <property type="entry name" value="Class I glutamine amidotransferase-like"/>
    <property type="match status" value="1"/>
</dbReference>
<dbReference type="Gene3D" id="3.40.50.880">
    <property type="match status" value="1"/>
</dbReference>
<dbReference type="InterPro" id="IPR013738">
    <property type="entry name" value="Beta_galactosidase_Trimer"/>
</dbReference>